<name>I0YVT8_COCSC</name>
<dbReference type="AlphaFoldDB" id="I0YVT8"/>
<dbReference type="OrthoDB" id="2017782at2759"/>
<proteinExistence type="predicted"/>
<dbReference type="Gene3D" id="1.25.40.10">
    <property type="entry name" value="Tetratricopeptide repeat domain"/>
    <property type="match status" value="1"/>
</dbReference>
<dbReference type="EMBL" id="AGSI01000010">
    <property type="protein sequence ID" value="EIE22507.1"/>
    <property type="molecule type" value="Genomic_DNA"/>
</dbReference>
<dbReference type="PANTHER" id="PTHR47908">
    <property type="match status" value="1"/>
</dbReference>
<dbReference type="PANTHER" id="PTHR47908:SF2">
    <property type="entry name" value="TETRATRICOPEPTIDE REPEAT (TPR)-LIKE SUPERFAMILY PROTEIN"/>
    <property type="match status" value="1"/>
</dbReference>
<dbReference type="eggNOG" id="ENOG502QR10">
    <property type="taxonomic scope" value="Eukaryota"/>
</dbReference>
<dbReference type="Proteomes" id="UP000007264">
    <property type="component" value="Unassembled WGS sequence"/>
</dbReference>
<evidence type="ECO:0008006" key="3">
    <source>
        <dbReference type="Google" id="ProtNLM"/>
    </source>
</evidence>
<dbReference type="GO" id="GO:0009507">
    <property type="term" value="C:chloroplast"/>
    <property type="evidence" value="ECO:0007669"/>
    <property type="project" value="TreeGrafter"/>
</dbReference>
<keyword evidence="2" id="KW-1185">Reference proteome</keyword>
<dbReference type="SUPFAM" id="SSF48452">
    <property type="entry name" value="TPR-like"/>
    <property type="match status" value="1"/>
</dbReference>
<reference evidence="1 2" key="1">
    <citation type="journal article" date="2012" name="Genome Biol.">
        <title>The genome of the polar eukaryotic microalga coccomyxa subellipsoidea reveals traits of cold adaptation.</title>
        <authorList>
            <person name="Blanc G."/>
            <person name="Agarkova I."/>
            <person name="Grimwood J."/>
            <person name="Kuo A."/>
            <person name="Brueggeman A."/>
            <person name="Dunigan D."/>
            <person name="Gurnon J."/>
            <person name="Ladunga I."/>
            <person name="Lindquist E."/>
            <person name="Lucas S."/>
            <person name="Pangilinan J."/>
            <person name="Proschold T."/>
            <person name="Salamov A."/>
            <person name="Schmutz J."/>
            <person name="Weeks D."/>
            <person name="Yamada T."/>
            <person name="Claverie J.M."/>
            <person name="Grigoriev I."/>
            <person name="Van Etten J."/>
            <person name="Lomsadze A."/>
            <person name="Borodovsky M."/>
        </authorList>
    </citation>
    <scope>NUCLEOTIDE SEQUENCE [LARGE SCALE GENOMIC DNA]</scope>
    <source>
        <strain evidence="1 2">C-169</strain>
    </source>
</reference>
<evidence type="ECO:0000313" key="2">
    <source>
        <dbReference type="Proteomes" id="UP000007264"/>
    </source>
</evidence>
<accession>I0YVT8</accession>
<comment type="caution">
    <text evidence="1">The sequence shown here is derived from an EMBL/GenBank/DDBJ whole genome shotgun (WGS) entry which is preliminary data.</text>
</comment>
<protein>
    <recommendedName>
        <fullName evidence="3">TPR-like protein</fullName>
    </recommendedName>
</protein>
<dbReference type="RefSeq" id="XP_005647051.1">
    <property type="nucleotide sequence ID" value="XM_005646994.1"/>
</dbReference>
<dbReference type="KEGG" id="csl:COCSUDRAFT_16560"/>
<evidence type="ECO:0000313" key="1">
    <source>
        <dbReference type="EMBL" id="EIE22507.1"/>
    </source>
</evidence>
<gene>
    <name evidence="1" type="ORF">COCSUDRAFT_16560</name>
</gene>
<sequence length="218" mass="23917">MPPLSLSTSNSFFLRLDQAGMDKFRRADVEGSLQDFNSALELDPDIRPYLWQRGLSLFYAGSCPCWCAGQYEEASQQFRDDVAVNPNDTEEAIWAFLAEACLSGPETARQKFLKARATNEFLLQVGEDPRPVMRAAYTAFQDGSDPDSILKAVDPARGSHDSFYAHLYVGLYHESMGNASKAEEAILAAVGTPYAQQSGDYMAGVAAVHCITRGIKPS</sequence>
<dbReference type="GeneID" id="17040493"/>
<organism evidence="1 2">
    <name type="scientific">Coccomyxa subellipsoidea (strain C-169)</name>
    <name type="common">Green microalga</name>
    <dbReference type="NCBI Taxonomy" id="574566"/>
    <lineage>
        <taxon>Eukaryota</taxon>
        <taxon>Viridiplantae</taxon>
        <taxon>Chlorophyta</taxon>
        <taxon>core chlorophytes</taxon>
        <taxon>Trebouxiophyceae</taxon>
        <taxon>Trebouxiophyceae incertae sedis</taxon>
        <taxon>Coccomyxaceae</taxon>
        <taxon>Coccomyxa</taxon>
        <taxon>Coccomyxa subellipsoidea</taxon>
    </lineage>
</organism>
<dbReference type="InterPro" id="IPR011990">
    <property type="entry name" value="TPR-like_helical_dom_sf"/>
</dbReference>